<name>A0A3N4MKX6_9BACT</name>
<dbReference type="Pfam" id="PF13472">
    <property type="entry name" value="Lipase_GDSL_2"/>
    <property type="match status" value="1"/>
</dbReference>
<dbReference type="InterPro" id="IPR013830">
    <property type="entry name" value="SGNH_hydro"/>
</dbReference>
<keyword evidence="3" id="KW-1185">Reference proteome</keyword>
<reference evidence="3" key="1">
    <citation type="submission" date="2018-11" db="EMBL/GenBank/DDBJ databases">
        <title>Chitinophaga lutea sp.nov., isolate from arsenic contaminated soil.</title>
        <authorList>
            <person name="Zong Y."/>
        </authorList>
    </citation>
    <scope>NUCLEOTIDE SEQUENCE [LARGE SCALE GENOMIC DNA]</scope>
    <source>
        <strain evidence="3">YLT18</strain>
    </source>
</reference>
<feature type="domain" description="SGNH hydrolase-type esterase" evidence="1">
    <location>
        <begin position="2"/>
        <end position="179"/>
    </location>
</feature>
<organism evidence="2 3">
    <name type="scientific">Chitinophaga barathri</name>
    <dbReference type="NCBI Taxonomy" id="1647451"/>
    <lineage>
        <taxon>Bacteria</taxon>
        <taxon>Pseudomonadati</taxon>
        <taxon>Bacteroidota</taxon>
        <taxon>Chitinophagia</taxon>
        <taxon>Chitinophagales</taxon>
        <taxon>Chitinophagaceae</taxon>
        <taxon>Chitinophaga</taxon>
    </lineage>
</organism>
<evidence type="ECO:0000259" key="1">
    <source>
        <dbReference type="Pfam" id="PF13472"/>
    </source>
</evidence>
<proteinExistence type="predicted"/>
<accession>A0A3N4MKX6</accession>
<evidence type="ECO:0000313" key="2">
    <source>
        <dbReference type="EMBL" id="RPD42706.1"/>
    </source>
</evidence>
<dbReference type="EMBL" id="RMBX01000002">
    <property type="protein sequence ID" value="RPD42706.1"/>
    <property type="molecule type" value="Genomic_DNA"/>
</dbReference>
<dbReference type="GO" id="GO:0016788">
    <property type="term" value="F:hydrolase activity, acting on ester bonds"/>
    <property type="evidence" value="ECO:0007669"/>
    <property type="project" value="UniProtKB-ARBA"/>
</dbReference>
<keyword evidence="2" id="KW-0378">Hydrolase</keyword>
<dbReference type="InterPro" id="IPR036514">
    <property type="entry name" value="SGNH_hydro_sf"/>
</dbReference>
<dbReference type="AlphaFoldDB" id="A0A3N4MKX6"/>
<dbReference type="Gene3D" id="3.40.50.1110">
    <property type="entry name" value="SGNH hydrolase"/>
    <property type="match status" value="1"/>
</dbReference>
<dbReference type="OrthoDB" id="158267at2"/>
<dbReference type="Proteomes" id="UP000279089">
    <property type="component" value="Unassembled WGS sequence"/>
</dbReference>
<protein>
    <submittedName>
        <fullName evidence="2">SGNH/GDSL hydrolase family protein</fullName>
    </submittedName>
</protein>
<evidence type="ECO:0000313" key="3">
    <source>
        <dbReference type="Proteomes" id="UP000279089"/>
    </source>
</evidence>
<gene>
    <name evidence="2" type="ORF">EG028_05160</name>
</gene>
<comment type="caution">
    <text evidence="2">The sequence shown here is derived from an EMBL/GenBank/DDBJ whole genome shotgun (WGS) entry which is preliminary data.</text>
</comment>
<sequence length="191" mass="21399">MALGDSYTIGEGVPLHESYPYQALQLLRANGHRFHAPEIIAKTGWTTDELISHLLHNTRLLPAYDYVTLLIGVNNQYRGMSETDYAVTFEWLAKKALELTVAKNITVLSIPDWGVTPFAKERDAAAIHDAIDRFNAINKKISADLGFNYVDITAVYRETGGRPESVVEDQLHPSGRVYAYWAEQVSGYLRG</sequence>
<dbReference type="SUPFAM" id="SSF52266">
    <property type="entry name" value="SGNH hydrolase"/>
    <property type="match status" value="1"/>
</dbReference>